<dbReference type="AlphaFoldDB" id="A0AAJ6Z7Z4"/>
<dbReference type="Proteomes" id="UP000694872">
    <property type="component" value="Unplaced"/>
</dbReference>
<name>A0AAJ6Z7Z4_PAPXU</name>
<keyword evidence="1" id="KW-1133">Transmembrane helix</keyword>
<keyword evidence="1" id="KW-0472">Membrane</keyword>
<evidence type="ECO:0000313" key="2">
    <source>
        <dbReference type="RefSeq" id="XP_013167035.1"/>
    </source>
</evidence>
<dbReference type="RefSeq" id="XP_013167035.1">
    <property type="nucleotide sequence ID" value="XM_013311581.1"/>
</dbReference>
<sequence length="101" mass="11479">MDQNILISEPTISKRVYIMLMLNIIGVIGTLIFIIILILWALGIILVEPDTSPVIKNYIIYFNSKPNGSSIINRADIIDRFWDLADFEQYPFEDITSGVGM</sequence>
<gene>
    <name evidence="2" type="primary">LOC106117325</name>
</gene>
<proteinExistence type="predicted"/>
<organism evidence="2">
    <name type="scientific">Papilio xuthus</name>
    <name type="common">Asian swallowtail butterfly</name>
    <dbReference type="NCBI Taxonomy" id="66420"/>
    <lineage>
        <taxon>Eukaryota</taxon>
        <taxon>Metazoa</taxon>
        <taxon>Ecdysozoa</taxon>
        <taxon>Arthropoda</taxon>
        <taxon>Hexapoda</taxon>
        <taxon>Insecta</taxon>
        <taxon>Pterygota</taxon>
        <taxon>Neoptera</taxon>
        <taxon>Endopterygota</taxon>
        <taxon>Lepidoptera</taxon>
        <taxon>Glossata</taxon>
        <taxon>Ditrysia</taxon>
        <taxon>Papilionoidea</taxon>
        <taxon>Papilionidae</taxon>
        <taxon>Papilioninae</taxon>
        <taxon>Papilio</taxon>
    </lineage>
</organism>
<reference evidence="2" key="1">
    <citation type="submission" date="2025-08" db="UniProtKB">
        <authorList>
            <consortium name="RefSeq"/>
        </authorList>
    </citation>
    <scope>IDENTIFICATION</scope>
</reference>
<accession>A0AAJ6Z7Z4</accession>
<feature type="transmembrane region" description="Helical" evidence="1">
    <location>
        <begin position="20"/>
        <end position="47"/>
    </location>
</feature>
<protein>
    <submittedName>
        <fullName evidence="2">Uncharacterized protein LOC106117325</fullName>
    </submittedName>
</protein>
<dbReference type="KEGG" id="pxu:106117325"/>
<dbReference type="GeneID" id="106117325"/>
<evidence type="ECO:0000256" key="1">
    <source>
        <dbReference type="SAM" id="Phobius"/>
    </source>
</evidence>
<keyword evidence="1" id="KW-0812">Transmembrane</keyword>